<feature type="compositionally biased region" description="Polar residues" evidence="1">
    <location>
        <begin position="1013"/>
        <end position="1024"/>
    </location>
</feature>
<dbReference type="EMBL" id="JANBPT010000480">
    <property type="protein sequence ID" value="KAJ1919215.1"/>
    <property type="molecule type" value="Genomic_DNA"/>
</dbReference>
<evidence type="ECO:0000259" key="2">
    <source>
        <dbReference type="SMART" id="SM00233"/>
    </source>
</evidence>
<dbReference type="InterPro" id="IPR001849">
    <property type="entry name" value="PH_domain"/>
</dbReference>
<protein>
    <recommendedName>
        <fullName evidence="2">PH domain-containing protein</fullName>
    </recommendedName>
</protein>
<name>A0A9W8A6G5_9FUNG</name>
<keyword evidence="4" id="KW-1185">Reference proteome</keyword>
<feature type="domain" description="PH" evidence="2">
    <location>
        <begin position="551"/>
        <end position="813"/>
    </location>
</feature>
<feature type="region of interest" description="Disordered" evidence="1">
    <location>
        <begin position="837"/>
        <end position="896"/>
    </location>
</feature>
<gene>
    <name evidence="3" type="ORF">IWQ60_007307</name>
</gene>
<reference evidence="3" key="1">
    <citation type="submission" date="2022-07" db="EMBL/GenBank/DDBJ databases">
        <title>Phylogenomic reconstructions and comparative analyses of Kickxellomycotina fungi.</title>
        <authorList>
            <person name="Reynolds N.K."/>
            <person name="Stajich J.E."/>
            <person name="Barry K."/>
            <person name="Grigoriev I.V."/>
            <person name="Crous P."/>
            <person name="Smith M.E."/>
        </authorList>
    </citation>
    <scope>NUCLEOTIDE SEQUENCE</scope>
    <source>
        <strain evidence="3">RSA 861</strain>
    </source>
</reference>
<feature type="compositionally biased region" description="Polar residues" evidence="1">
    <location>
        <begin position="485"/>
        <end position="506"/>
    </location>
</feature>
<dbReference type="OrthoDB" id="5588474at2759"/>
<feature type="region of interest" description="Disordered" evidence="1">
    <location>
        <begin position="360"/>
        <end position="379"/>
    </location>
</feature>
<feature type="compositionally biased region" description="Gly residues" evidence="1">
    <location>
        <begin position="411"/>
        <end position="423"/>
    </location>
</feature>
<dbReference type="Gene3D" id="2.30.29.30">
    <property type="entry name" value="Pleckstrin-homology domain (PH domain)/Phosphotyrosine-binding domain (PTB)"/>
    <property type="match status" value="1"/>
</dbReference>
<feature type="region of interest" description="Disordered" evidence="1">
    <location>
        <begin position="384"/>
        <end position="423"/>
    </location>
</feature>
<proteinExistence type="predicted"/>
<feature type="compositionally biased region" description="Low complexity" evidence="1">
    <location>
        <begin position="54"/>
        <end position="74"/>
    </location>
</feature>
<dbReference type="CDD" id="cd00821">
    <property type="entry name" value="PH"/>
    <property type="match status" value="1"/>
</dbReference>
<feature type="domain" description="PH" evidence="2">
    <location>
        <begin position="302"/>
        <end position="461"/>
    </location>
</feature>
<evidence type="ECO:0000256" key="1">
    <source>
        <dbReference type="SAM" id="MobiDB-lite"/>
    </source>
</evidence>
<organism evidence="3 4">
    <name type="scientific">Tieghemiomyces parasiticus</name>
    <dbReference type="NCBI Taxonomy" id="78921"/>
    <lineage>
        <taxon>Eukaryota</taxon>
        <taxon>Fungi</taxon>
        <taxon>Fungi incertae sedis</taxon>
        <taxon>Zoopagomycota</taxon>
        <taxon>Kickxellomycotina</taxon>
        <taxon>Dimargaritomycetes</taxon>
        <taxon>Dimargaritales</taxon>
        <taxon>Dimargaritaceae</taxon>
        <taxon>Tieghemiomyces</taxon>
    </lineage>
</organism>
<dbReference type="SMART" id="SM00233">
    <property type="entry name" value="PH"/>
    <property type="match status" value="2"/>
</dbReference>
<feature type="region of interest" description="Disordered" evidence="1">
    <location>
        <begin position="993"/>
        <end position="1024"/>
    </location>
</feature>
<feature type="region of interest" description="Disordered" evidence="1">
    <location>
        <begin position="36"/>
        <end position="85"/>
    </location>
</feature>
<dbReference type="InterPro" id="IPR011993">
    <property type="entry name" value="PH-like_dom_sf"/>
</dbReference>
<dbReference type="AlphaFoldDB" id="A0A9W8A6G5"/>
<comment type="caution">
    <text evidence="3">The sequence shown here is derived from an EMBL/GenBank/DDBJ whole genome shotgun (WGS) entry which is preliminary data.</text>
</comment>
<dbReference type="Proteomes" id="UP001150569">
    <property type="component" value="Unassembled WGS sequence"/>
</dbReference>
<feature type="region of interest" description="Disordered" evidence="1">
    <location>
        <begin position="734"/>
        <end position="754"/>
    </location>
</feature>
<feature type="compositionally biased region" description="Polar residues" evidence="1">
    <location>
        <begin position="886"/>
        <end position="896"/>
    </location>
</feature>
<accession>A0A9W8A6G5</accession>
<sequence>MVDLVPLYSTTFYEESDIPGFSLTAHTRPRLPAYVAESLPPTTPSPASPRRDSLSPISSPLTPSSPKSISTPTLPDTPPHSGKADSLLDTMMMVADPPTFLAPGLEPDSENYDSGHASPVRKIHDSTLSGSSNSSTTIYIRYVAKDLWKQFSFPMGLTVTQARDICMLRCNIWSPFATATDGTPVETSGTGNGRSKRDLFGTGGAHRRTSEYGISSLSSAGDAPQTGQPVGFDTDSNHSAQPAAGQSLESFRQQYGLYWVAAGHWLDPNRKLSSYPLTAFDVIELQHVNDFVYISPLEYHHHYAEGYLFKLYMNGLSPAWKLRWFVVRGLKLLCYKKKTDATPLGCMDFQQPVQVCEPSSTGLWDEPASPPPNSTAATRNPHIQHLIDNGRPPSMPVGPVGALSGTPSGHPLGGPSGGGGGPSGSGMLTVQVGDQHITVKTQNIMEHEHWRRILTGLQRESDTLRAAKAQQDALRRAATVSRRSSIASVATNGTGSGRHTQSQPRTFPSMFRSKSKTLQQLNIHAAGSQPDQRPSEISPHLEASMDQADLTHKTGWVSKRSSIGYGVRRRYAILCRGQFWVFKDDVTALASPVYQQLRSRGTLTAASHFGPASSASSLRSLSPNLSALSIGNSGSGGSGFGSGLMNAGNLTNLDQVCVELTHEGNRYHFRITLVGESLTQLRKNYSLPSHRRGGTQFMMTSSSSAGGLNRSAASAEHVYGNRARSRDTLFGDGHGSSASGFPLPPGSIGSGSTTPTSAYYPTSPIGLVALSTVATGGFLKNIPDKRVLNKVFVESWEECQAWKEAFLHVGGVPVDDLIQGKLWIPRLDLPRSTLVTPVTTSSHNPLPTPPVSAFEVGPDSTSREYPPTNANDAVPPSTLHPLPTGPRSTSSNPTLNDTAAMYGSSVPHTSGMMYPPPPPSSLHSGSPRGIHGNDHSASAMSSVQTFSTLSSGGIGIPQGNGGGGHYHRYHRQLPNQRSSDVLIGAKGSSGSIFSQSVIPSNPTMPPSRFRPSYSGNSKVDNNGGDTYPAVAKKQSRGLLQHFMRDHKV</sequence>
<feature type="region of interest" description="Disordered" evidence="1">
    <location>
        <begin position="485"/>
        <end position="508"/>
    </location>
</feature>
<feature type="region of interest" description="Disordered" evidence="1">
    <location>
        <begin position="181"/>
        <end position="243"/>
    </location>
</feature>
<evidence type="ECO:0000313" key="3">
    <source>
        <dbReference type="EMBL" id="KAJ1919215.1"/>
    </source>
</evidence>
<evidence type="ECO:0000313" key="4">
    <source>
        <dbReference type="Proteomes" id="UP001150569"/>
    </source>
</evidence>
<dbReference type="SUPFAM" id="SSF50729">
    <property type="entry name" value="PH domain-like"/>
    <property type="match status" value="1"/>
</dbReference>